<dbReference type="AlphaFoldDB" id="A0A2N5XX78"/>
<sequence>MKREYLLTVKLVLEPYSDQADFADYHNELDDFEGEQVEVTPEGLLEELSPESLIDSLDLNNDELFAGTGIYADVAEISVVDAIAISPSSETEHSKQSEISEIDPACISEFATELEGMKIEEIDQEINRAQDVIDEEEPWLEALCARKRQIELEAQAND</sequence>
<reference evidence="1 2" key="1">
    <citation type="submission" date="2018-01" db="EMBL/GenBank/DDBJ databases">
        <title>The draft genome sequence of Cohaesibacter sp. H1304.</title>
        <authorList>
            <person name="Wang N.-N."/>
            <person name="Du Z.-J."/>
        </authorList>
    </citation>
    <scope>NUCLEOTIDE SEQUENCE [LARGE SCALE GENOMIC DNA]</scope>
    <source>
        <strain evidence="1 2">H1304</strain>
    </source>
</reference>
<comment type="caution">
    <text evidence="1">The sequence shown here is derived from an EMBL/GenBank/DDBJ whole genome shotgun (WGS) entry which is preliminary data.</text>
</comment>
<dbReference type="RefSeq" id="WP_101532184.1">
    <property type="nucleotide sequence ID" value="NZ_PKUQ01000001.1"/>
</dbReference>
<gene>
    <name evidence="1" type="ORF">C0081_02400</name>
</gene>
<keyword evidence="2" id="KW-1185">Reference proteome</keyword>
<protein>
    <submittedName>
        <fullName evidence="1">Uncharacterized protein</fullName>
    </submittedName>
</protein>
<organism evidence="1 2">
    <name type="scientific">Cohaesibacter celericrescens</name>
    <dbReference type="NCBI Taxonomy" id="2067669"/>
    <lineage>
        <taxon>Bacteria</taxon>
        <taxon>Pseudomonadati</taxon>
        <taxon>Pseudomonadota</taxon>
        <taxon>Alphaproteobacteria</taxon>
        <taxon>Hyphomicrobiales</taxon>
        <taxon>Cohaesibacteraceae</taxon>
    </lineage>
</organism>
<evidence type="ECO:0000313" key="1">
    <source>
        <dbReference type="EMBL" id="PLW79102.1"/>
    </source>
</evidence>
<dbReference type="EMBL" id="PKUQ01000001">
    <property type="protein sequence ID" value="PLW79102.1"/>
    <property type="molecule type" value="Genomic_DNA"/>
</dbReference>
<evidence type="ECO:0000313" key="2">
    <source>
        <dbReference type="Proteomes" id="UP000234881"/>
    </source>
</evidence>
<accession>A0A2N5XX78</accession>
<name>A0A2N5XX78_9HYPH</name>
<dbReference type="Proteomes" id="UP000234881">
    <property type="component" value="Unassembled WGS sequence"/>
</dbReference>
<proteinExistence type="predicted"/>